<evidence type="ECO:0000256" key="1">
    <source>
        <dbReference type="SAM" id="SignalP"/>
    </source>
</evidence>
<feature type="chain" id="PRO_5020881320" description="DUF4440 domain-containing protein" evidence="1">
    <location>
        <begin position="23"/>
        <end position="269"/>
    </location>
</feature>
<proteinExistence type="predicted"/>
<dbReference type="EMBL" id="LR590484">
    <property type="protein sequence ID" value="VTR48933.1"/>
    <property type="molecule type" value="Genomic_DNA"/>
</dbReference>
<feature type="signal peptide" evidence="1">
    <location>
        <begin position="1"/>
        <end position="22"/>
    </location>
</feature>
<reference evidence="2 3" key="1">
    <citation type="submission" date="2019-05" db="EMBL/GenBank/DDBJ databases">
        <authorList>
            <consortium name="Pathogen Informatics"/>
        </authorList>
    </citation>
    <scope>NUCLEOTIDE SEQUENCE [LARGE SCALE GENOMIC DNA]</scope>
    <source>
        <strain evidence="2 3">NCTC11429</strain>
    </source>
</reference>
<organism evidence="2 3">
    <name type="scientific">Sphingobacterium thalpophilum</name>
    <dbReference type="NCBI Taxonomy" id="259"/>
    <lineage>
        <taxon>Bacteria</taxon>
        <taxon>Pseudomonadati</taxon>
        <taxon>Bacteroidota</taxon>
        <taxon>Sphingobacteriia</taxon>
        <taxon>Sphingobacteriales</taxon>
        <taxon>Sphingobacteriaceae</taxon>
        <taxon>Sphingobacterium</taxon>
    </lineage>
</organism>
<protein>
    <recommendedName>
        <fullName evidence="4">DUF4440 domain-containing protein</fullName>
    </recommendedName>
</protein>
<accession>A0A4U9VR68</accession>
<name>A0A4U9VR68_9SPHI</name>
<dbReference type="RefSeq" id="WP_028071200.1">
    <property type="nucleotide sequence ID" value="NZ_LR590484.1"/>
</dbReference>
<sequence length="269" mass="30502">MKKLLCVCLVSLSLLFSNRLYAKPDSSIAGSERIFAETARLQGIKSAFQKYMSPKGYIVVGNTITNALSYYERIPNDTTDLLWWRPVMAFINKENDFGFATGPFRYFRKKNGVATGSGYTFSIWEKNSDGLFKILFDGGVNSGHIPDSVIASAGDHTVSEFNFGSESILTVENPPSIEHFSEDRIHRRAIFLRPNSSGILSYQQAKAAPKLFKTVIGEGFDRMRKTYYRFGNLSKDRQSTQDRKYCGYFAQVWSLDRSGWMLLADVMQF</sequence>
<evidence type="ECO:0000313" key="3">
    <source>
        <dbReference type="Proteomes" id="UP000308196"/>
    </source>
</evidence>
<evidence type="ECO:0008006" key="4">
    <source>
        <dbReference type="Google" id="ProtNLM"/>
    </source>
</evidence>
<evidence type="ECO:0000313" key="2">
    <source>
        <dbReference type="EMBL" id="VTR48933.1"/>
    </source>
</evidence>
<dbReference type="GeneID" id="78464427"/>
<dbReference type="STRING" id="1123265.GCA_000686625_04611"/>
<dbReference type="AlphaFoldDB" id="A0A4U9VR68"/>
<dbReference type="KEGG" id="stha:NCTC11429_03784"/>
<gene>
    <name evidence="2" type="ORF">NCTC11429_03784</name>
</gene>
<dbReference type="Proteomes" id="UP000308196">
    <property type="component" value="Chromosome"/>
</dbReference>
<keyword evidence="1" id="KW-0732">Signal</keyword>